<evidence type="ECO:0000313" key="2">
    <source>
        <dbReference type="Proteomes" id="UP001234297"/>
    </source>
</evidence>
<organism evidence="1 2">
    <name type="scientific">Persea americana</name>
    <name type="common">Avocado</name>
    <dbReference type="NCBI Taxonomy" id="3435"/>
    <lineage>
        <taxon>Eukaryota</taxon>
        <taxon>Viridiplantae</taxon>
        <taxon>Streptophyta</taxon>
        <taxon>Embryophyta</taxon>
        <taxon>Tracheophyta</taxon>
        <taxon>Spermatophyta</taxon>
        <taxon>Magnoliopsida</taxon>
        <taxon>Magnoliidae</taxon>
        <taxon>Laurales</taxon>
        <taxon>Lauraceae</taxon>
        <taxon>Persea</taxon>
    </lineage>
</organism>
<dbReference type="Proteomes" id="UP001234297">
    <property type="component" value="Chromosome 4"/>
</dbReference>
<comment type="caution">
    <text evidence="1">The sequence shown here is derived from an EMBL/GenBank/DDBJ whole genome shotgun (WGS) entry which is preliminary data.</text>
</comment>
<protein>
    <submittedName>
        <fullName evidence="1">Uncharacterized protein</fullName>
    </submittedName>
</protein>
<accession>A0ACC2K927</accession>
<name>A0ACC2K927_PERAE</name>
<reference evidence="1 2" key="1">
    <citation type="journal article" date="2022" name="Hortic Res">
        <title>A haplotype resolved chromosomal level avocado genome allows analysis of novel avocado genes.</title>
        <authorList>
            <person name="Nath O."/>
            <person name="Fletcher S.J."/>
            <person name="Hayward A."/>
            <person name="Shaw L.M."/>
            <person name="Masouleh A.K."/>
            <person name="Furtado A."/>
            <person name="Henry R.J."/>
            <person name="Mitter N."/>
        </authorList>
    </citation>
    <scope>NUCLEOTIDE SEQUENCE [LARGE SCALE GENOMIC DNA]</scope>
    <source>
        <strain evidence="2">cv. Hass</strain>
    </source>
</reference>
<proteinExistence type="predicted"/>
<dbReference type="EMBL" id="CM056812">
    <property type="protein sequence ID" value="KAJ8617497.1"/>
    <property type="molecule type" value="Genomic_DNA"/>
</dbReference>
<evidence type="ECO:0000313" key="1">
    <source>
        <dbReference type="EMBL" id="KAJ8617497.1"/>
    </source>
</evidence>
<sequence>MSRLGHRPGCMTLDSEFSGSAGVAKWIGLGMGAGKMVLDACHCMVMRGSSWTQRVMELVRPRMERRVERALIVMMGYQ</sequence>
<gene>
    <name evidence="1" type="ORF">MRB53_013683</name>
</gene>
<keyword evidence="2" id="KW-1185">Reference proteome</keyword>